<name>A0ABP5TWA2_9ACTN</name>
<dbReference type="SUPFAM" id="SSF53474">
    <property type="entry name" value="alpha/beta-Hydrolases"/>
    <property type="match status" value="1"/>
</dbReference>
<keyword evidence="4" id="KW-1185">Reference proteome</keyword>
<feature type="domain" description="GPI inositol-deacylase PGAP1-like alpha/beta" evidence="2">
    <location>
        <begin position="115"/>
        <end position="147"/>
    </location>
</feature>
<accession>A0ABP5TWA2</accession>
<reference evidence="4" key="1">
    <citation type="journal article" date="2019" name="Int. J. Syst. Evol. Microbiol.">
        <title>The Global Catalogue of Microorganisms (GCM) 10K type strain sequencing project: providing services to taxonomists for standard genome sequencing and annotation.</title>
        <authorList>
            <consortium name="The Broad Institute Genomics Platform"/>
            <consortium name="The Broad Institute Genome Sequencing Center for Infectious Disease"/>
            <person name="Wu L."/>
            <person name="Ma J."/>
        </authorList>
    </citation>
    <scope>NUCLEOTIDE SEQUENCE [LARGE SCALE GENOMIC DNA]</scope>
    <source>
        <strain evidence="4">JCM 4316</strain>
    </source>
</reference>
<dbReference type="InterPro" id="IPR012908">
    <property type="entry name" value="PGAP1-ab_dom-like"/>
</dbReference>
<dbReference type="InterPro" id="IPR029058">
    <property type="entry name" value="AB_hydrolase_fold"/>
</dbReference>
<dbReference type="Proteomes" id="UP001500253">
    <property type="component" value="Unassembled WGS sequence"/>
</dbReference>
<evidence type="ECO:0000313" key="3">
    <source>
        <dbReference type="EMBL" id="GAA2362329.1"/>
    </source>
</evidence>
<gene>
    <name evidence="3" type="ORF">GCM10010246_61660</name>
</gene>
<dbReference type="Gene3D" id="3.40.50.1820">
    <property type="entry name" value="alpha/beta hydrolase"/>
    <property type="match status" value="1"/>
</dbReference>
<protein>
    <recommendedName>
        <fullName evidence="2">GPI inositol-deacylase PGAP1-like alpha/beta domain-containing protein</fullName>
    </recommendedName>
</protein>
<evidence type="ECO:0000259" key="2">
    <source>
        <dbReference type="Pfam" id="PF07819"/>
    </source>
</evidence>
<feature type="signal peptide" evidence="1">
    <location>
        <begin position="1"/>
        <end position="26"/>
    </location>
</feature>
<feature type="chain" id="PRO_5045981906" description="GPI inositol-deacylase PGAP1-like alpha/beta domain-containing protein" evidence="1">
    <location>
        <begin position="27"/>
        <end position="290"/>
    </location>
</feature>
<dbReference type="EMBL" id="BAAASD010000034">
    <property type="protein sequence ID" value="GAA2362329.1"/>
    <property type="molecule type" value="Genomic_DNA"/>
</dbReference>
<sequence length="290" mass="31638">MRKRWRALIGSVAALLSLSLSGPVSAATATTADIRADSASDPVYFVPGYDRDDKPGVDCNEYWKPLPEAMRGWGWTGTFHKVGFYAGDTDSCDVRLAKGGQDVGIVELGRQLANHIYDNYTSKGQTVDLVGHSMGGLVARAALTGVQRKADGFPDSLLVDDVVTFDTGHKGVGLTEFCSTAQCRDMRSGSNFLTRWALDNPQGKGGTDWTLLSLNEFWFDRVSERSALGMNAAHFVHYYADSSLGHGNMPNKTTGTYRLRYRNAPDGWVVQRRGAAPGRVAANALYSSRW</sequence>
<proteinExistence type="predicted"/>
<evidence type="ECO:0000256" key="1">
    <source>
        <dbReference type="SAM" id="SignalP"/>
    </source>
</evidence>
<dbReference type="Pfam" id="PF07819">
    <property type="entry name" value="PGAP1"/>
    <property type="match status" value="1"/>
</dbReference>
<comment type="caution">
    <text evidence="3">The sequence shown here is derived from an EMBL/GenBank/DDBJ whole genome shotgun (WGS) entry which is preliminary data.</text>
</comment>
<organism evidence="3 4">
    <name type="scientific">Streptomyces cuspidosporus</name>
    <dbReference type="NCBI Taxonomy" id="66882"/>
    <lineage>
        <taxon>Bacteria</taxon>
        <taxon>Bacillati</taxon>
        <taxon>Actinomycetota</taxon>
        <taxon>Actinomycetes</taxon>
        <taxon>Kitasatosporales</taxon>
        <taxon>Streptomycetaceae</taxon>
        <taxon>Streptomyces</taxon>
    </lineage>
</organism>
<evidence type="ECO:0000313" key="4">
    <source>
        <dbReference type="Proteomes" id="UP001500253"/>
    </source>
</evidence>
<keyword evidence="1" id="KW-0732">Signal</keyword>
<dbReference type="RefSeq" id="WP_346177625.1">
    <property type="nucleotide sequence ID" value="NZ_BAAASD010000034.1"/>
</dbReference>